<dbReference type="AlphaFoldDB" id="A0A8X6U952"/>
<keyword evidence="2" id="KW-1185">Reference proteome</keyword>
<sequence length="97" mass="11531">MDLIYQCFSTKLPVIPSESSDSDYPHGQDFDIEYKPFRADFPQIFSQVELNNLTRDLGPSKEATQFLSSRIKEKKAYWPKEAYWLILLVQESRKRFY</sequence>
<accession>A0A8X6U952</accession>
<dbReference type="OrthoDB" id="7890494at2759"/>
<evidence type="ECO:0000313" key="1">
    <source>
        <dbReference type="EMBL" id="GFT94050.1"/>
    </source>
</evidence>
<name>A0A8X6U952_NEPPI</name>
<dbReference type="EMBL" id="BMAW01074885">
    <property type="protein sequence ID" value="GFT94050.1"/>
    <property type="molecule type" value="Genomic_DNA"/>
</dbReference>
<evidence type="ECO:0000313" key="2">
    <source>
        <dbReference type="Proteomes" id="UP000887013"/>
    </source>
</evidence>
<organism evidence="1 2">
    <name type="scientific">Nephila pilipes</name>
    <name type="common">Giant wood spider</name>
    <name type="synonym">Nephila maculata</name>
    <dbReference type="NCBI Taxonomy" id="299642"/>
    <lineage>
        <taxon>Eukaryota</taxon>
        <taxon>Metazoa</taxon>
        <taxon>Ecdysozoa</taxon>
        <taxon>Arthropoda</taxon>
        <taxon>Chelicerata</taxon>
        <taxon>Arachnida</taxon>
        <taxon>Araneae</taxon>
        <taxon>Araneomorphae</taxon>
        <taxon>Entelegynae</taxon>
        <taxon>Araneoidea</taxon>
        <taxon>Nephilidae</taxon>
        <taxon>Nephila</taxon>
    </lineage>
</organism>
<gene>
    <name evidence="1" type="ORF">NPIL_496741</name>
</gene>
<dbReference type="Proteomes" id="UP000887013">
    <property type="component" value="Unassembled WGS sequence"/>
</dbReference>
<reference evidence="1" key="1">
    <citation type="submission" date="2020-08" db="EMBL/GenBank/DDBJ databases">
        <title>Multicomponent nature underlies the extraordinary mechanical properties of spider dragline silk.</title>
        <authorList>
            <person name="Kono N."/>
            <person name="Nakamura H."/>
            <person name="Mori M."/>
            <person name="Yoshida Y."/>
            <person name="Ohtoshi R."/>
            <person name="Malay A.D."/>
            <person name="Moran D.A.P."/>
            <person name="Tomita M."/>
            <person name="Numata K."/>
            <person name="Arakawa K."/>
        </authorList>
    </citation>
    <scope>NUCLEOTIDE SEQUENCE</scope>
</reference>
<protein>
    <submittedName>
        <fullName evidence="1">Uncharacterized protein</fullName>
    </submittedName>
</protein>
<comment type="caution">
    <text evidence="1">The sequence shown here is derived from an EMBL/GenBank/DDBJ whole genome shotgun (WGS) entry which is preliminary data.</text>
</comment>
<proteinExistence type="predicted"/>